<accession>A0A8B9TMQ5</accession>
<name>A0A8B9TMQ5_ANAPL</name>
<evidence type="ECO:0000256" key="1">
    <source>
        <dbReference type="SAM" id="Phobius"/>
    </source>
</evidence>
<protein>
    <submittedName>
        <fullName evidence="2">Uncharacterized protein</fullName>
    </submittedName>
</protein>
<reference evidence="2" key="1">
    <citation type="submission" date="2019-08" db="EMBL/GenBank/DDBJ databases">
        <title>Three high-quality genomes provides insights into domestication of ducks.</title>
        <authorList>
            <person name="Hou Z.C."/>
            <person name="Zhu F."/>
            <person name="Yin Z.T."/>
            <person name="Zhang F."/>
        </authorList>
    </citation>
    <scope>NUCLEOTIDE SEQUENCE [LARGE SCALE GENOMIC DNA]</scope>
</reference>
<dbReference type="AlphaFoldDB" id="A0A8B9TMQ5"/>
<feature type="transmembrane region" description="Helical" evidence="1">
    <location>
        <begin position="16"/>
        <end position="40"/>
    </location>
</feature>
<evidence type="ECO:0000313" key="2">
    <source>
        <dbReference type="Ensembl" id="ENSAPLP00020023676.1"/>
    </source>
</evidence>
<keyword evidence="1" id="KW-0472">Membrane</keyword>
<keyword evidence="1" id="KW-0812">Transmembrane</keyword>
<organism evidence="2 3">
    <name type="scientific">Anas platyrhynchos</name>
    <name type="common">Mallard</name>
    <name type="synonym">Anas boschas</name>
    <dbReference type="NCBI Taxonomy" id="8839"/>
    <lineage>
        <taxon>Eukaryota</taxon>
        <taxon>Metazoa</taxon>
        <taxon>Chordata</taxon>
        <taxon>Craniata</taxon>
        <taxon>Vertebrata</taxon>
        <taxon>Euteleostomi</taxon>
        <taxon>Archelosauria</taxon>
        <taxon>Archosauria</taxon>
        <taxon>Dinosauria</taxon>
        <taxon>Saurischia</taxon>
        <taxon>Theropoda</taxon>
        <taxon>Coelurosauria</taxon>
        <taxon>Aves</taxon>
        <taxon>Neognathae</taxon>
        <taxon>Galloanserae</taxon>
        <taxon>Anseriformes</taxon>
        <taxon>Anatidae</taxon>
        <taxon>Anatinae</taxon>
        <taxon>Anas</taxon>
    </lineage>
</organism>
<sequence length="95" mass="10083">LSGCQLLKTLHSQAEMLVLLVALLAGGFARVEYPFFFFFLSERKSICSVCAAGLACSVRSSVQAQGTCAALCPSASQGCFEITSLHRFPSNAAMD</sequence>
<reference evidence="2" key="2">
    <citation type="submission" date="2025-08" db="UniProtKB">
        <authorList>
            <consortium name="Ensembl"/>
        </authorList>
    </citation>
    <scope>IDENTIFICATION</scope>
</reference>
<proteinExistence type="predicted"/>
<evidence type="ECO:0000313" key="3">
    <source>
        <dbReference type="Proteomes" id="UP000694400"/>
    </source>
</evidence>
<dbReference type="Ensembl" id="ENSAPLT00020025546.1">
    <property type="protein sequence ID" value="ENSAPLP00020023676.1"/>
    <property type="gene ID" value="ENSAPLG00020016425.1"/>
</dbReference>
<keyword evidence="1" id="KW-1133">Transmembrane helix</keyword>
<dbReference type="Proteomes" id="UP000694400">
    <property type="component" value="Chromosome 20"/>
</dbReference>
<reference evidence="2" key="3">
    <citation type="submission" date="2025-09" db="UniProtKB">
        <authorList>
            <consortium name="Ensembl"/>
        </authorList>
    </citation>
    <scope>IDENTIFICATION</scope>
</reference>